<dbReference type="Gene3D" id="3.40.50.880">
    <property type="match status" value="1"/>
</dbReference>
<gene>
    <name evidence="3" type="ordered locus">Acid_2315</name>
</gene>
<dbReference type="AlphaFoldDB" id="Q025L5"/>
<dbReference type="Pfam" id="PF02585">
    <property type="entry name" value="PIG-L"/>
    <property type="match status" value="1"/>
</dbReference>
<dbReference type="KEGG" id="sus:Acid_2315"/>
<accession>Q025L5</accession>
<dbReference type="InParanoid" id="Q025L5"/>
<dbReference type="PANTHER" id="PTHR12993">
    <property type="entry name" value="N-ACETYLGLUCOSAMINYL-PHOSPHATIDYLINOSITOL DE-N-ACETYLASE-RELATED"/>
    <property type="match status" value="1"/>
</dbReference>
<keyword evidence="2" id="KW-0732">Signal</keyword>
<dbReference type="InterPro" id="IPR003737">
    <property type="entry name" value="GlcNAc_PI_deacetylase-related"/>
</dbReference>
<sequence precursor="true">MRNFVLTLVLGVSLLAPLPAQRSFSGAAEIEQSLHKLNELGTVLHIAAHPDDERTAVLAYFARGRHMRTAYLSLTRGEGGQNLIGSEQGAQLGIIRTQELLAAREIDGAEQFFTRAIDFGFTRTPEETMQKWGHDRILGDVVWVIRRYRPDVIFLGFSGTPRDGHGQHQASAILGKEAFTAAADPTKFPEQLKYVKVWQAKRLLQAAGFGGAPGGPGGGRGGRGGAAPAQPAPAVQPDGFEATNGPQVDTGAFNPILGYSYEELAVLSRSMHHSQGTGAMRRPGAGRAGMTVIGGAPATRDLFDGIDTSWNRLPGGAPVKAIFDEVIRDYEPAHPEKAIPLLLKARPLIAAIDDPLARIKLAELDEAIALCAGLYVEAQARQPEVTPGATLNINTTVLNRSAAKVTFESARIEGIWNQDAAAKPATLGYNQSADIALSLAVPPNQPYTQPYWLVKPPTADVYRVDDQQLIGLADTPPAAQMRIHLTVDGTPIELVRPVHHRYADRAYGERVRPLEVVPTVAVNLPTPVAVFPDSAARKVQVSVQAHVANASGELRLEAPAGWKVEPRAQAFKIETSGEQQVLTFQVTPPAGETTAALHAVANAGGRDIASGTQVIAHPHFPAQTLFPPSDIKLVRANIKITAKKVGYIMGAGDEMPEALRQLGIDVTLLTQSDLEQGDLSRFDAIVAGVRAYNVRSDIRANQQRLLDYVKNGGTYVVQYQTGDSPDPAAPRGQQPPNPFNQQQTAPVTTNLGPYPFFVPGGNKYRITVEEAPVKFPNQDSPLLQYPNHINPKDFEGWVQERGVYFAVGWDKHYETVLASEDPGEPPLEGGLIWTRYGKGVYIFTSYSWFRQLPAGVPGAYRLFANLLSAK</sequence>
<dbReference type="PANTHER" id="PTHR12993:SF11">
    <property type="entry name" value="N-ACETYLGLUCOSAMINYL-PHOSPHATIDYLINOSITOL DE-N-ACETYLASE"/>
    <property type="match status" value="1"/>
</dbReference>
<feature type="region of interest" description="Disordered" evidence="1">
    <location>
        <begin position="719"/>
        <end position="746"/>
    </location>
</feature>
<feature type="signal peptide" evidence="2">
    <location>
        <begin position="1"/>
        <end position="22"/>
    </location>
</feature>
<evidence type="ECO:0000256" key="1">
    <source>
        <dbReference type="SAM" id="MobiDB-lite"/>
    </source>
</evidence>
<proteinExistence type="predicted"/>
<reference evidence="3" key="1">
    <citation type="submission" date="2006-10" db="EMBL/GenBank/DDBJ databases">
        <title>Complete sequence of Solibacter usitatus Ellin6076.</title>
        <authorList>
            <consortium name="US DOE Joint Genome Institute"/>
            <person name="Copeland A."/>
            <person name="Lucas S."/>
            <person name="Lapidus A."/>
            <person name="Barry K."/>
            <person name="Detter J.C."/>
            <person name="Glavina del Rio T."/>
            <person name="Hammon N."/>
            <person name="Israni S."/>
            <person name="Dalin E."/>
            <person name="Tice H."/>
            <person name="Pitluck S."/>
            <person name="Thompson L.S."/>
            <person name="Brettin T."/>
            <person name="Bruce D."/>
            <person name="Han C."/>
            <person name="Tapia R."/>
            <person name="Gilna P."/>
            <person name="Schmutz J."/>
            <person name="Larimer F."/>
            <person name="Land M."/>
            <person name="Hauser L."/>
            <person name="Kyrpides N."/>
            <person name="Mikhailova N."/>
            <person name="Janssen P.H."/>
            <person name="Kuske C.R."/>
            <person name="Richardson P."/>
        </authorList>
    </citation>
    <scope>NUCLEOTIDE SEQUENCE</scope>
    <source>
        <strain evidence="3">Ellin6076</strain>
    </source>
</reference>
<feature type="region of interest" description="Disordered" evidence="1">
    <location>
        <begin position="209"/>
        <end position="239"/>
    </location>
</feature>
<evidence type="ECO:0000256" key="2">
    <source>
        <dbReference type="SAM" id="SignalP"/>
    </source>
</evidence>
<dbReference type="SUPFAM" id="SSF102588">
    <property type="entry name" value="LmbE-like"/>
    <property type="match status" value="1"/>
</dbReference>
<dbReference type="EMBL" id="CP000473">
    <property type="protein sequence ID" value="ABJ83304.1"/>
    <property type="molecule type" value="Genomic_DNA"/>
</dbReference>
<dbReference type="CDD" id="cd03143">
    <property type="entry name" value="A4_beta-galactosidase_middle_domain"/>
    <property type="match status" value="1"/>
</dbReference>
<protein>
    <submittedName>
        <fullName evidence="3">LmbE family protein</fullName>
    </submittedName>
</protein>
<feature type="compositionally biased region" description="Gly residues" evidence="1">
    <location>
        <begin position="209"/>
        <end position="225"/>
    </location>
</feature>
<feature type="chain" id="PRO_5004163684" evidence="2">
    <location>
        <begin position="23"/>
        <end position="870"/>
    </location>
</feature>
<dbReference type="GO" id="GO:0016811">
    <property type="term" value="F:hydrolase activity, acting on carbon-nitrogen (but not peptide) bonds, in linear amides"/>
    <property type="evidence" value="ECO:0007669"/>
    <property type="project" value="TreeGrafter"/>
</dbReference>
<dbReference type="STRING" id="234267.Acid_2315"/>
<dbReference type="Gene3D" id="3.40.50.10320">
    <property type="entry name" value="LmbE-like"/>
    <property type="match status" value="1"/>
</dbReference>
<dbReference type="eggNOG" id="COG2120">
    <property type="taxonomic scope" value="Bacteria"/>
</dbReference>
<dbReference type="InterPro" id="IPR029062">
    <property type="entry name" value="Class_I_gatase-like"/>
</dbReference>
<dbReference type="SUPFAM" id="SSF52317">
    <property type="entry name" value="Class I glutamine amidotransferase-like"/>
    <property type="match status" value="1"/>
</dbReference>
<organism evidence="3">
    <name type="scientific">Solibacter usitatus (strain Ellin6076)</name>
    <dbReference type="NCBI Taxonomy" id="234267"/>
    <lineage>
        <taxon>Bacteria</taxon>
        <taxon>Pseudomonadati</taxon>
        <taxon>Acidobacteriota</taxon>
        <taxon>Terriglobia</taxon>
        <taxon>Bryobacterales</taxon>
        <taxon>Solibacteraceae</taxon>
        <taxon>Candidatus Solibacter</taxon>
    </lineage>
</organism>
<dbReference type="HOGENOM" id="CLU_347750_0_0_0"/>
<evidence type="ECO:0000313" key="3">
    <source>
        <dbReference type="EMBL" id="ABJ83304.1"/>
    </source>
</evidence>
<dbReference type="InterPro" id="IPR024078">
    <property type="entry name" value="LmbE-like_dom_sf"/>
</dbReference>
<name>Q025L5_SOLUE</name>